<dbReference type="AlphaFoldDB" id="A0A1I5XW73"/>
<proteinExistence type="predicted"/>
<gene>
    <name evidence="1" type="ORF">SAMN04487928_1383</name>
</gene>
<reference evidence="2" key="1">
    <citation type="submission" date="2016-10" db="EMBL/GenBank/DDBJ databases">
        <authorList>
            <person name="Varghese N."/>
            <person name="Submissions S."/>
        </authorList>
    </citation>
    <scope>NUCLEOTIDE SEQUENCE [LARGE SCALE GENOMIC DNA]</scope>
    <source>
        <strain evidence="2">P18</strain>
    </source>
</reference>
<name>A0A1I5XW73_9FIRM</name>
<dbReference type="InterPro" id="IPR007391">
    <property type="entry name" value="Vancomycin_resist_VanW"/>
</dbReference>
<protein>
    <submittedName>
        <fullName evidence="1">VanW like protein</fullName>
    </submittedName>
</protein>
<evidence type="ECO:0000313" key="1">
    <source>
        <dbReference type="EMBL" id="SFQ36175.1"/>
    </source>
</evidence>
<dbReference type="Proteomes" id="UP000182624">
    <property type="component" value="Unassembled WGS sequence"/>
</dbReference>
<dbReference type="PANTHER" id="PTHR35788">
    <property type="entry name" value="EXPORTED PROTEIN-RELATED"/>
    <property type="match status" value="1"/>
</dbReference>
<dbReference type="EMBL" id="FOXO01000038">
    <property type="protein sequence ID" value="SFQ36175.1"/>
    <property type="molecule type" value="Genomic_DNA"/>
</dbReference>
<accession>A0A1I5XW73</accession>
<evidence type="ECO:0000313" key="2">
    <source>
        <dbReference type="Proteomes" id="UP000182624"/>
    </source>
</evidence>
<dbReference type="Pfam" id="PF04294">
    <property type="entry name" value="VanW"/>
    <property type="match status" value="1"/>
</dbReference>
<organism evidence="1 2">
    <name type="scientific">Butyrivibrio proteoclasticus</name>
    <dbReference type="NCBI Taxonomy" id="43305"/>
    <lineage>
        <taxon>Bacteria</taxon>
        <taxon>Bacillati</taxon>
        <taxon>Bacillota</taxon>
        <taxon>Clostridia</taxon>
        <taxon>Lachnospirales</taxon>
        <taxon>Lachnospiraceae</taxon>
        <taxon>Butyrivibrio</taxon>
    </lineage>
</organism>
<keyword evidence="2" id="KW-1185">Reference proteome</keyword>
<dbReference type="InterPro" id="IPR052913">
    <property type="entry name" value="Glycopeptide_resist_protein"/>
</dbReference>
<dbReference type="PANTHER" id="PTHR35788:SF1">
    <property type="entry name" value="EXPORTED PROTEIN"/>
    <property type="match status" value="1"/>
</dbReference>
<sequence>MKGKILGVLVVLPMFCAVSIGFGDLEKESSDNHTVAMESAFAPNETEGITETIEAPAAPEQVVPEPVAPDQADPVPAAPEQVAQATAVDPNSAAAANIVWASIGHEDIMLYPVEEDANNTNAQVACGYINGYIVKPGEIFSYANTIGKGTPPERGYVIAHVVGGYDYGGGVCKISSALYHAATNAGCKIIERHNHSQPVDYYAPGDDAAIAYKSRKDFRFRNDFGYDIMIQASYDETGYHLDILAPQL</sequence>
<dbReference type="RefSeq" id="WP_074891530.1">
    <property type="nucleotide sequence ID" value="NZ_FOXO01000038.1"/>
</dbReference>